<dbReference type="EMBL" id="JAODUO010000034">
    <property type="protein sequence ID" value="KAK2192317.1"/>
    <property type="molecule type" value="Genomic_DNA"/>
</dbReference>
<dbReference type="AlphaFoldDB" id="A0AAD9PCZ9"/>
<keyword evidence="2" id="KW-1185">Reference proteome</keyword>
<dbReference type="PANTHER" id="PTHR47027:SF20">
    <property type="entry name" value="REVERSE TRANSCRIPTASE-LIKE PROTEIN WITH RNA-DIRECTED DNA POLYMERASE DOMAIN"/>
    <property type="match status" value="1"/>
</dbReference>
<proteinExistence type="predicted"/>
<accession>A0AAD9PCZ9</accession>
<protein>
    <submittedName>
        <fullName evidence="1">Uncharacterized protein</fullName>
    </submittedName>
</protein>
<gene>
    <name evidence="1" type="ORF">NP493_34g04016</name>
</gene>
<dbReference type="Proteomes" id="UP001209878">
    <property type="component" value="Unassembled WGS sequence"/>
</dbReference>
<organism evidence="1 2">
    <name type="scientific">Ridgeia piscesae</name>
    <name type="common">Tubeworm</name>
    <dbReference type="NCBI Taxonomy" id="27915"/>
    <lineage>
        <taxon>Eukaryota</taxon>
        <taxon>Metazoa</taxon>
        <taxon>Spiralia</taxon>
        <taxon>Lophotrochozoa</taxon>
        <taxon>Annelida</taxon>
        <taxon>Polychaeta</taxon>
        <taxon>Sedentaria</taxon>
        <taxon>Canalipalpata</taxon>
        <taxon>Sabellida</taxon>
        <taxon>Siboglinidae</taxon>
        <taxon>Ridgeia</taxon>
    </lineage>
</organism>
<comment type="caution">
    <text evidence="1">The sequence shown here is derived from an EMBL/GenBank/DDBJ whole genome shotgun (WGS) entry which is preliminary data.</text>
</comment>
<sequence>MENDTPIYVNNTQVENVESYIYLGQIYSTRDKNKDKEIQRRITAGWTAFAEHRDIFKGNIGTYLKRQVYNSCVLPAMTYGAETWALTTQAKKKLAAAQT</sequence>
<dbReference type="PANTHER" id="PTHR47027">
    <property type="entry name" value="REVERSE TRANSCRIPTASE DOMAIN-CONTAINING PROTEIN"/>
    <property type="match status" value="1"/>
</dbReference>
<evidence type="ECO:0000313" key="2">
    <source>
        <dbReference type="Proteomes" id="UP001209878"/>
    </source>
</evidence>
<name>A0AAD9PCZ9_RIDPI</name>
<reference evidence="1" key="1">
    <citation type="journal article" date="2023" name="Mol. Biol. Evol.">
        <title>Third-Generation Sequencing Reveals the Adaptive Role of the Epigenome in Three Deep-Sea Polychaetes.</title>
        <authorList>
            <person name="Perez M."/>
            <person name="Aroh O."/>
            <person name="Sun Y."/>
            <person name="Lan Y."/>
            <person name="Juniper S.K."/>
            <person name="Young C.R."/>
            <person name="Angers B."/>
            <person name="Qian P.Y."/>
        </authorList>
    </citation>
    <scope>NUCLEOTIDE SEQUENCE</scope>
    <source>
        <strain evidence="1">R07B-5</strain>
    </source>
</reference>
<evidence type="ECO:0000313" key="1">
    <source>
        <dbReference type="EMBL" id="KAK2192317.1"/>
    </source>
</evidence>